<evidence type="ECO:0000313" key="2">
    <source>
        <dbReference type="EMBL" id="MDA2813153.1"/>
    </source>
</evidence>
<sequence length="59" mass="6791">MINQWHKSSHSGGANDCVEVREHANGADVRDTKHRDAGHLSFPLDEWGAFLQDLRRERH</sequence>
<gene>
    <name evidence="2" type="ORF">O4J56_21080</name>
</gene>
<dbReference type="Pfam" id="PF04149">
    <property type="entry name" value="DUF397"/>
    <property type="match status" value="1"/>
</dbReference>
<name>A0ABT4U872_9ACTN</name>
<reference evidence="2 3" key="1">
    <citation type="submission" date="2023-01" db="EMBL/GenBank/DDBJ databases">
        <title>Draft genome sequence of Nocardiopsis sp. RSe5-2 isolated from halophytes.</title>
        <authorList>
            <person name="Duangmal K."/>
            <person name="Chantavorakit T."/>
        </authorList>
    </citation>
    <scope>NUCLEOTIDE SEQUENCE [LARGE SCALE GENOMIC DNA]</scope>
    <source>
        <strain evidence="2 3">RSe5-2</strain>
    </source>
</reference>
<dbReference type="Proteomes" id="UP001527866">
    <property type="component" value="Unassembled WGS sequence"/>
</dbReference>
<dbReference type="InterPro" id="IPR007278">
    <property type="entry name" value="DUF397"/>
</dbReference>
<comment type="caution">
    <text evidence="2">The sequence shown here is derived from an EMBL/GenBank/DDBJ whole genome shotgun (WGS) entry which is preliminary data.</text>
</comment>
<evidence type="ECO:0000313" key="3">
    <source>
        <dbReference type="Proteomes" id="UP001527866"/>
    </source>
</evidence>
<dbReference type="EMBL" id="JAQFWQ010000069">
    <property type="protein sequence ID" value="MDA2813153.1"/>
    <property type="molecule type" value="Genomic_DNA"/>
</dbReference>
<evidence type="ECO:0000259" key="1">
    <source>
        <dbReference type="Pfam" id="PF04149"/>
    </source>
</evidence>
<protein>
    <submittedName>
        <fullName evidence="2">DUF397 domain-containing protein</fullName>
    </submittedName>
</protein>
<feature type="domain" description="DUF397" evidence="1">
    <location>
        <begin position="4"/>
        <end position="55"/>
    </location>
</feature>
<keyword evidence="3" id="KW-1185">Reference proteome</keyword>
<dbReference type="RefSeq" id="WP_270687974.1">
    <property type="nucleotide sequence ID" value="NZ_JAQFWQ010000069.1"/>
</dbReference>
<proteinExistence type="predicted"/>
<accession>A0ABT4U872</accession>
<organism evidence="2 3">
    <name type="scientific">Nocardiopsis endophytica</name>
    <dbReference type="NCBI Taxonomy" id="3018445"/>
    <lineage>
        <taxon>Bacteria</taxon>
        <taxon>Bacillati</taxon>
        <taxon>Actinomycetota</taxon>
        <taxon>Actinomycetes</taxon>
        <taxon>Streptosporangiales</taxon>
        <taxon>Nocardiopsidaceae</taxon>
        <taxon>Nocardiopsis</taxon>
    </lineage>
</organism>